<evidence type="ECO:0000313" key="3">
    <source>
        <dbReference type="Proteomes" id="UP001159364"/>
    </source>
</evidence>
<comment type="caution">
    <text evidence="2">The sequence shown here is derived from an EMBL/GenBank/DDBJ whole genome shotgun (WGS) entry which is preliminary data.</text>
</comment>
<dbReference type="AlphaFoldDB" id="A0AAV8TBK7"/>
<feature type="compositionally biased region" description="Polar residues" evidence="1">
    <location>
        <begin position="50"/>
        <end position="59"/>
    </location>
</feature>
<dbReference type="PANTHER" id="PTHR36325:SF1">
    <property type="entry name" value="MYOSIN-2 HEAVY CHAIN-LIKE PROTEIN"/>
    <property type="match status" value="1"/>
</dbReference>
<reference evidence="2 3" key="1">
    <citation type="submission" date="2021-09" db="EMBL/GenBank/DDBJ databases">
        <title>Genomic insights and catalytic innovation underlie evolution of tropane alkaloids biosynthesis.</title>
        <authorList>
            <person name="Wang Y.-J."/>
            <person name="Tian T."/>
            <person name="Huang J.-P."/>
            <person name="Huang S.-X."/>
        </authorList>
    </citation>
    <scope>NUCLEOTIDE SEQUENCE [LARGE SCALE GENOMIC DNA]</scope>
    <source>
        <strain evidence="2">KIB-2018</strain>
        <tissue evidence="2">Leaf</tissue>
    </source>
</reference>
<protein>
    <submittedName>
        <fullName evidence="2">Uncharacterized protein</fullName>
    </submittedName>
</protein>
<dbReference type="Proteomes" id="UP001159364">
    <property type="component" value="Linkage Group LG05"/>
</dbReference>
<feature type="region of interest" description="Disordered" evidence="1">
    <location>
        <begin position="723"/>
        <end position="766"/>
    </location>
</feature>
<feature type="compositionally biased region" description="Polar residues" evidence="1">
    <location>
        <begin position="443"/>
        <end position="454"/>
    </location>
</feature>
<sequence>MGLVTNLGMDIGCLDLGCIERPTETTTPDSHNSASDKVSSASKTRKNKSPKGTGQSPLNILNRFTSQIKKPSHRKSSPLNWFPRKKVDSYLNRKIKMLQEADGMNLTLDETLGDTNPHYSRVLREKMAAREAANWAMEARKAALVEASWCRILQAAGIQCRDEETRLLKAEKVATEAFEAASALGVIMYDISNSSRKHCQIKTSTDNGGKSTTHTVTATFETAFDVDKQVASAVKSAIIKLPNCDSFNKDEFKELLRKISQNPDAANKESPEISLELESEYGSDFQTSQSQDFSSQDTDCKLISLDKRKRKSKKRQSLEKLNITKLVDMMLERLRNLKEDELASMATTVATCGLNDMLAEVESNKLYDVDSVTDHSSTQAPNFSRRVSSVNEGTMRHLNLENFISGRIQRKQNDPELPSLEKSLVKHMSRLEREVQEAKNNKRNGSGEKNQANTDEISNSIFNLATKTGSADPIPGLESILVKHTSKFEKEIEEAKKSGKDFPMTVSDPKANFKELAKFDGVVSGKKDVPSVPSLDKFLVKHVSRLEKEVHEAKSRRKNDSIAQGRKSNVIKKLNSSMHSERIIDKSDQVEQINVKTEETISPHVAKDEISDTENSLDKILVKPLHRMEREKNCTLLSESNYAYPRYQNKQKGNKYDAECEGLDKILVKHVSRLEKEKKGLSLKKEDLKVNESRTKMHEQINEEGGLDQILVKHKSRLEREKLAAAQRPEEQPDEQIRLSQSRREARERELQEAWGGLSLGNSIRPHLSKLERDKAAWIKAEEEERRRATAEV</sequence>
<organism evidence="2 3">
    <name type="scientific">Erythroxylum novogranatense</name>
    <dbReference type="NCBI Taxonomy" id="1862640"/>
    <lineage>
        <taxon>Eukaryota</taxon>
        <taxon>Viridiplantae</taxon>
        <taxon>Streptophyta</taxon>
        <taxon>Embryophyta</taxon>
        <taxon>Tracheophyta</taxon>
        <taxon>Spermatophyta</taxon>
        <taxon>Magnoliopsida</taxon>
        <taxon>eudicotyledons</taxon>
        <taxon>Gunneridae</taxon>
        <taxon>Pentapetalae</taxon>
        <taxon>rosids</taxon>
        <taxon>fabids</taxon>
        <taxon>Malpighiales</taxon>
        <taxon>Erythroxylaceae</taxon>
        <taxon>Erythroxylum</taxon>
    </lineage>
</organism>
<dbReference type="EMBL" id="JAIWQS010000005">
    <property type="protein sequence ID" value="KAJ8763568.1"/>
    <property type="molecule type" value="Genomic_DNA"/>
</dbReference>
<evidence type="ECO:0000256" key="1">
    <source>
        <dbReference type="SAM" id="MobiDB-lite"/>
    </source>
</evidence>
<feature type="compositionally biased region" description="Polar residues" evidence="1">
    <location>
        <begin position="24"/>
        <end position="42"/>
    </location>
</feature>
<proteinExistence type="predicted"/>
<feature type="region of interest" description="Disordered" evidence="1">
    <location>
        <begin position="24"/>
        <end position="59"/>
    </location>
</feature>
<feature type="compositionally biased region" description="Basic and acidic residues" evidence="1">
    <location>
        <begin position="723"/>
        <end position="752"/>
    </location>
</feature>
<evidence type="ECO:0000313" key="2">
    <source>
        <dbReference type="EMBL" id="KAJ8763568.1"/>
    </source>
</evidence>
<name>A0AAV8TBK7_9ROSI</name>
<feature type="region of interest" description="Disordered" evidence="1">
    <location>
        <begin position="550"/>
        <end position="569"/>
    </location>
</feature>
<keyword evidence="3" id="KW-1185">Reference proteome</keyword>
<dbReference type="PANTHER" id="PTHR36325">
    <property type="entry name" value="MYOSIN-2 HEAVY CHAIN-LIKE PROTEIN"/>
    <property type="match status" value="1"/>
</dbReference>
<feature type="region of interest" description="Disordered" evidence="1">
    <location>
        <begin position="434"/>
        <end position="454"/>
    </location>
</feature>
<gene>
    <name evidence="2" type="ORF">K2173_002451</name>
</gene>
<accession>A0AAV8TBK7</accession>